<dbReference type="Pfam" id="PF18296">
    <property type="entry name" value="MID_MedPIWI"/>
    <property type="match status" value="1"/>
</dbReference>
<evidence type="ECO:0000259" key="13">
    <source>
        <dbReference type="Pfam" id="PF06333"/>
    </source>
</evidence>
<dbReference type="InterPro" id="IPR009401">
    <property type="entry name" value="Med13_C"/>
</dbReference>
<evidence type="ECO:0000256" key="10">
    <source>
        <dbReference type="ARBA" id="ARBA00032008"/>
    </source>
</evidence>
<comment type="subcellular location">
    <subcellularLocation>
        <location evidence="1 11">Nucleus</location>
    </subcellularLocation>
</comment>
<evidence type="ECO:0000256" key="9">
    <source>
        <dbReference type="ARBA" id="ARBA00025661"/>
    </source>
</evidence>
<feature type="region of interest" description="Disordered" evidence="12">
    <location>
        <begin position="474"/>
        <end position="531"/>
    </location>
</feature>
<evidence type="ECO:0000256" key="6">
    <source>
        <dbReference type="ARBA" id="ARBA00023159"/>
    </source>
</evidence>
<reference evidence="15 16" key="1">
    <citation type="submission" date="2017-03" db="EMBL/GenBank/DDBJ databases">
        <title>Genomes of endolithic fungi from Antarctica.</title>
        <authorList>
            <person name="Coleine C."/>
            <person name="Masonjones S."/>
            <person name="Stajich J.E."/>
        </authorList>
    </citation>
    <scope>NUCLEOTIDE SEQUENCE [LARGE SCALE GENOMIC DNA]</scope>
    <source>
        <strain evidence="15 16">CCFEE 5187</strain>
    </source>
</reference>
<sequence length="1181" mass="127135">MIVTRWLERKGLYLPGLDEDQNWVQIQLNACVVAPNSVDHPPQSSQAVCMWPAALCFSYGLEQPKSFDGKVPVSGPECRLSLTGSSEDANGLEWFQTATHPGFQDPLKFAQDWFQSKAKRDEELEARRKERKAKEQEEPPRLHAESAADGGDDPPSPLHLRNGELQAMSGVYPTPPDGMPSQGHAGQPTSDGTITSGDSAESPRRFVGAGSDNTLQLDSARQPDFHPNAGADLDSPTNDMNSGHDNDDDLFGDMDDEMFNGPAVTDADFSFFDDETMDSTGFDGGMHGEDSTTNEETATKALVPAVKNIASPTDAQWTGSHTAGVLPEQAATSPLVDRSTSVDVGTASAVGQRESKSPALIKTGGHATISNLYQESDSSPPLSPLLIKQKLLPVAESIISTRSPQCEKRNTTSGLSSEFRPVAFNPQLDLSDAKYESGGRFGVNTLNNVVEQPADTITEGKSVSTITDKPHVVNISLPPKVRRSRPLPLELSRTSKNYEKREGTDSDADTDSSMWSEEDSFDDDTSDGPIETFPEAFFARKRKRDLHDDGMHSITGSFEEMLSSESDTEDDGDGGLVSQDVNRSPQQEASASAPVSLATTPHTATDVDLEGNAFDLDQTNATNDSNAIFAIPHVYVRVQRAETSWELLPSALAFWEPLGLAPVSGAKDVAAYAIYPFSLEIESLMDQFLDNMRNVYESCKLGSHTRGPELPDGIYEGMAHVEAGDEVNFQTVVEAIRETCVHVGSSLATITAEEMQGTVVIYLVNPFTTASALYHLCASFWALFRAYVSIPSKAPRPDLVLQLVPIRFIASFSAPVIPEPSTMAAFAREVYDRCPPSAPHESKSGALSIPAASFVELAQPLPKRIDFALIPTPPSDLMHDPSFIHLAYAVSVDDTWLTAAWISNSGKYQTTASYCLHNRRFVEVLWEMWQTTIEIIRPRRVSWRLYVARAGIMPEVEQEAWTKLQLSRSPVQLQVVLLAVDVSPPFALTATITPPPALSGAPVAGFLTPVSTPQALTVSPDAGGIGGGGNAPMTPATPAASASGGAMDEPDSDAHLVDLTDETWGVILAHKLHNTHSLGVWAPGLISGLIVRRDGHNAQGRVPAISVNVLWISAAAGGRVAIGRRAEEALLRELMIMYRGLGLLARVKGVTVGDGEACVPWHVAAALRGARALEGFGVGSV</sequence>
<evidence type="ECO:0000313" key="15">
    <source>
        <dbReference type="EMBL" id="TKA71739.1"/>
    </source>
</evidence>
<evidence type="ECO:0000256" key="1">
    <source>
        <dbReference type="ARBA" id="ARBA00004123"/>
    </source>
</evidence>
<dbReference type="PANTHER" id="PTHR48249">
    <property type="entry name" value="MEDIATOR OF RNA POLYMERASE II TRANSCRIPTION SUBUNIT 13"/>
    <property type="match status" value="1"/>
</dbReference>
<dbReference type="PANTHER" id="PTHR48249:SF3">
    <property type="entry name" value="MEDIATOR OF RNA POLYMERASE II TRANSCRIPTION SUBUNIT 13"/>
    <property type="match status" value="1"/>
</dbReference>
<dbReference type="EMBL" id="NAJN01000546">
    <property type="protein sequence ID" value="TKA71739.1"/>
    <property type="molecule type" value="Genomic_DNA"/>
</dbReference>
<dbReference type="GO" id="GO:0003713">
    <property type="term" value="F:transcription coactivator activity"/>
    <property type="evidence" value="ECO:0007669"/>
    <property type="project" value="TreeGrafter"/>
</dbReference>
<dbReference type="Pfam" id="PF06333">
    <property type="entry name" value="Med13_C"/>
    <property type="match status" value="1"/>
</dbReference>
<keyword evidence="7 11" id="KW-0804">Transcription</keyword>
<comment type="caution">
    <text evidence="15">The sequence shown here is derived from an EMBL/GenBank/DDBJ whole genome shotgun (WGS) entry which is preliminary data.</text>
</comment>
<dbReference type="AlphaFoldDB" id="A0A4V5NFN0"/>
<feature type="compositionally biased region" description="Acidic residues" evidence="12">
    <location>
        <begin position="505"/>
        <end position="526"/>
    </location>
</feature>
<evidence type="ECO:0000256" key="12">
    <source>
        <dbReference type="SAM" id="MobiDB-lite"/>
    </source>
</evidence>
<dbReference type="InterPro" id="IPR041285">
    <property type="entry name" value="MID_MedPIWI"/>
</dbReference>
<name>A0A4V5NFN0_9PEZI</name>
<accession>A0A4V5NFN0</accession>
<evidence type="ECO:0000256" key="5">
    <source>
        <dbReference type="ARBA" id="ARBA00023015"/>
    </source>
</evidence>
<dbReference type="GO" id="GO:0016592">
    <property type="term" value="C:mediator complex"/>
    <property type="evidence" value="ECO:0007669"/>
    <property type="project" value="InterPro"/>
</dbReference>
<dbReference type="GO" id="GO:0045944">
    <property type="term" value="P:positive regulation of transcription by RNA polymerase II"/>
    <property type="evidence" value="ECO:0007669"/>
    <property type="project" value="TreeGrafter"/>
</dbReference>
<feature type="region of interest" description="Disordered" evidence="12">
    <location>
        <begin position="1026"/>
        <end position="1049"/>
    </location>
</feature>
<comment type="subunit">
    <text evidence="11">Component of the SRB8-11 complex, which itself associates with the Mediator complex.</text>
</comment>
<feature type="domain" description="MID" evidence="14">
    <location>
        <begin position="667"/>
        <end position="836"/>
    </location>
</feature>
<protein>
    <recommendedName>
        <fullName evidence="3 11">Mediator of RNA polymerase II transcription subunit 13</fullName>
    </recommendedName>
    <alternativeName>
        <fullName evidence="10 11">Mediator complex subunit 13</fullName>
    </alternativeName>
</protein>
<evidence type="ECO:0000256" key="11">
    <source>
        <dbReference type="RuleBase" id="RU364134"/>
    </source>
</evidence>
<gene>
    <name evidence="15" type="ORF">B0A49_04990</name>
</gene>
<feature type="compositionally biased region" description="Polar residues" evidence="12">
    <location>
        <begin position="579"/>
        <end position="590"/>
    </location>
</feature>
<dbReference type="InterPro" id="IPR051139">
    <property type="entry name" value="Mediator_complx_sub13"/>
</dbReference>
<feature type="region of interest" description="Disordered" evidence="12">
    <location>
        <begin position="120"/>
        <end position="250"/>
    </location>
</feature>
<evidence type="ECO:0000259" key="14">
    <source>
        <dbReference type="Pfam" id="PF18296"/>
    </source>
</evidence>
<comment type="function">
    <text evidence="9 11">Component of the SRB8-11 complex. The SRB8-11 complex is a regulatory module of the Mediator complex which is itself involved in regulation of basal and activated RNA polymerase II-dependent transcription. The SRB8-11 complex may be involved in the transcriptional repression of a subset of genes regulated by Mediator. It may inhibit the association of the Mediator complex with RNA polymerase II to form the holoenzyme complex.</text>
</comment>
<evidence type="ECO:0000256" key="8">
    <source>
        <dbReference type="ARBA" id="ARBA00023242"/>
    </source>
</evidence>
<evidence type="ECO:0000256" key="7">
    <source>
        <dbReference type="ARBA" id="ARBA00023163"/>
    </source>
</evidence>
<proteinExistence type="inferred from homology"/>
<dbReference type="STRING" id="331657.A0A4V5NFN0"/>
<keyword evidence="4 11" id="KW-0678">Repressor</keyword>
<organism evidence="15 16">
    <name type="scientific">Cryomyces minteri</name>
    <dbReference type="NCBI Taxonomy" id="331657"/>
    <lineage>
        <taxon>Eukaryota</taxon>
        <taxon>Fungi</taxon>
        <taxon>Dikarya</taxon>
        <taxon>Ascomycota</taxon>
        <taxon>Pezizomycotina</taxon>
        <taxon>Dothideomycetes</taxon>
        <taxon>Dothideomycetes incertae sedis</taxon>
        <taxon>Cryomyces</taxon>
    </lineage>
</organism>
<feature type="compositionally biased region" description="Low complexity" evidence="12">
    <location>
        <begin position="1031"/>
        <end position="1047"/>
    </location>
</feature>
<dbReference type="Proteomes" id="UP000308768">
    <property type="component" value="Unassembled WGS sequence"/>
</dbReference>
<evidence type="ECO:0000256" key="3">
    <source>
        <dbReference type="ARBA" id="ARBA00019618"/>
    </source>
</evidence>
<keyword evidence="6 11" id="KW-0010">Activator</keyword>
<feature type="region of interest" description="Disordered" evidence="12">
    <location>
        <begin position="561"/>
        <end position="599"/>
    </location>
</feature>
<evidence type="ECO:0000313" key="16">
    <source>
        <dbReference type="Proteomes" id="UP000308768"/>
    </source>
</evidence>
<dbReference type="OrthoDB" id="103819at2759"/>
<evidence type="ECO:0000256" key="2">
    <source>
        <dbReference type="ARBA" id="ARBA00009354"/>
    </source>
</evidence>
<feature type="domain" description="Mediator complex subunit Med13 C-terminal" evidence="13">
    <location>
        <begin position="852"/>
        <end position="1166"/>
    </location>
</feature>
<keyword evidence="5 11" id="KW-0805">Transcription regulation</keyword>
<feature type="compositionally biased region" description="Basic and acidic residues" evidence="12">
    <location>
        <begin position="120"/>
        <end position="146"/>
    </location>
</feature>
<evidence type="ECO:0000256" key="4">
    <source>
        <dbReference type="ARBA" id="ARBA00022491"/>
    </source>
</evidence>
<comment type="similarity">
    <text evidence="2 11">Belongs to the Mediator complex subunit 13 family.</text>
</comment>
<feature type="compositionally biased region" description="Polar residues" evidence="12">
    <location>
        <begin position="187"/>
        <end position="199"/>
    </location>
</feature>
<keyword evidence="16" id="KW-1185">Reference proteome</keyword>
<keyword evidence="8 11" id="KW-0539">Nucleus</keyword>